<reference evidence="2 3" key="1">
    <citation type="submission" date="2019-07" db="EMBL/GenBank/DDBJ databases">
        <title>Draft genome for Aliikangiella sp. M105.</title>
        <authorList>
            <person name="Wang G."/>
        </authorList>
    </citation>
    <scope>NUCLEOTIDE SEQUENCE [LARGE SCALE GENOMIC DNA]</scope>
    <source>
        <strain evidence="2 3">M105</strain>
    </source>
</reference>
<dbReference type="Pfam" id="PF08818">
    <property type="entry name" value="DUF1801"/>
    <property type="match status" value="1"/>
</dbReference>
<evidence type="ECO:0000259" key="1">
    <source>
        <dbReference type="Pfam" id="PF08818"/>
    </source>
</evidence>
<dbReference type="InterPro" id="IPR014922">
    <property type="entry name" value="YdhG-like"/>
</dbReference>
<name>A0A545U7H8_9GAMM</name>
<accession>A0A545U7H8</accession>
<protein>
    <submittedName>
        <fullName evidence="2">DUF1801 domain-containing protein</fullName>
    </submittedName>
</protein>
<dbReference type="RefSeq" id="WP_142933040.1">
    <property type="nucleotide sequence ID" value="NZ_ML660168.1"/>
</dbReference>
<dbReference type="Proteomes" id="UP000315439">
    <property type="component" value="Unassembled WGS sequence"/>
</dbReference>
<comment type="caution">
    <text evidence="2">The sequence shown here is derived from an EMBL/GenBank/DDBJ whole genome shotgun (WGS) entry which is preliminary data.</text>
</comment>
<sequence length="120" mass="13694">MSSLESEKVNQFIEDTQFQSPEKYEILVSLRKLIKQAGPHLIEGIKYGGLIYSCSNTLRCGIFVYKNHLSVEFGQGAEFLDPDKILEGKGKYRRHIKISEIDDIEKKKVGNFVKKAIELS</sequence>
<proteinExistence type="predicted"/>
<dbReference type="SUPFAM" id="SSF159888">
    <property type="entry name" value="YdhG-like"/>
    <property type="match status" value="1"/>
</dbReference>
<evidence type="ECO:0000313" key="2">
    <source>
        <dbReference type="EMBL" id="TQV85363.1"/>
    </source>
</evidence>
<keyword evidence="3" id="KW-1185">Reference proteome</keyword>
<evidence type="ECO:0000313" key="3">
    <source>
        <dbReference type="Proteomes" id="UP000315439"/>
    </source>
</evidence>
<dbReference type="Gene3D" id="3.90.1150.200">
    <property type="match status" value="1"/>
</dbReference>
<dbReference type="EMBL" id="VIKS01000012">
    <property type="protein sequence ID" value="TQV85363.1"/>
    <property type="molecule type" value="Genomic_DNA"/>
</dbReference>
<gene>
    <name evidence="2" type="ORF">FLL46_19550</name>
</gene>
<organism evidence="2 3">
    <name type="scientific">Aliikangiella coralliicola</name>
    <dbReference type="NCBI Taxonomy" id="2592383"/>
    <lineage>
        <taxon>Bacteria</taxon>
        <taxon>Pseudomonadati</taxon>
        <taxon>Pseudomonadota</taxon>
        <taxon>Gammaproteobacteria</taxon>
        <taxon>Oceanospirillales</taxon>
        <taxon>Pleioneaceae</taxon>
        <taxon>Aliikangiella</taxon>
    </lineage>
</organism>
<dbReference type="OrthoDB" id="7619808at2"/>
<dbReference type="AlphaFoldDB" id="A0A545U7H8"/>
<feature type="domain" description="YdhG-like" evidence="1">
    <location>
        <begin position="25"/>
        <end position="117"/>
    </location>
</feature>